<evidence type="ECO:0000256" key="1">
    <source>
        <dbReference type="SAM" id="Phobius"/>
    </source>
</evidence>
<accession>A0ABT9RWH6</accession>
<keyword evidence="1" id="KW-1133">Transmembrane helix</keyword>
<gene>
    <name evidence="2" type="ORF">J2X98_003201</name>
</gene>
<comment type="caution">
    <text evidence="2">The sequence shown here is derived from an EMBL/GenBank/DDBJ whole genome shotgun (WGS) entry which is preliminary data.</text>
</comment>
<dbReference type="Proteomes" id="UP001226577">
    <property type="component" value="Unassembled WGS sequence"/>
</dbReference>
<evidence type="ECO:0000313" key="3">
    <source>
        <dbReference type="Proteomes" id="UP001226577"/>
    </source>
</evidence>
<feature type="transmembrane region" description="Helical" evidence="1">
    <location>
        <begin position="50"/>
        <end position="67"/>
    </location>
</feature>
<keyword evidence="3" id="KW-1185">Reference proteome</keyword>
<sequence>MLQRFQSYFRKPARFPKRSTELLRSMRVSSHVVGVSWLALSLLWHGAWQTYLWAFVGLAGLVQSALVEKEIRRRTRCAG</sequence>
<reference evidence="2 3" key="1">
    <citation type="submission" date="2023-07" db="EMBL/GenBank/DDBJ databases">
        <title>Sorghum-associated microbial communities from plants grown in Nebraska, USA.</title>
        <authorList>
            <person name="Schachtman D."/>
        </authorList>
    </citation>
    <scope>NUCLEOTIDE SEQUENCE [LARGE SCALE GENOMIC DNA]</scope>
    <source>
        <strain evidence="2 3">CC222</strain>
    </source>
</reference>
<keyword evidence="1" id="KW-0472">Membrane</keyword>
<keyword evidence="1" id="KW-0812">Transmembrane</keyword>
<evidence type="ECO:0000313" key="2">
    <source>
        <dbReference type="EMBL" id="MDP9889590.1"/>
    </source>
</evidence>
<proteinExistence type="predicted"/>
<dbReference type="EMBL" id="JAUSRE010000017">
    <property type="protein sequence ID" value="MDP9889590.1"/>
    <property type="molecule type" value="Genomic_DNA"/>
</dbReference>
<protein>
    <submittedName>
        <fullName evidence="2">Uncharacterized protein</fullName>
    </submittedName>
</protein>
<organism evidence="2 3">
    <name type="scientific">Pseudarthrobacter enclensis</name>
    <dbReference type="NCBI Taxonomy" id="993070"/>
    <lineage>
        <taxon>Bacteria</taxon>
        <taxon>Bacillati</taxon>
        <taxon>Actinomycetota</taxon>
        <taxon>Actinomycetes</taxon>
        <taxon>Micrococcales</taxon>
        <taxon>Micrococcaceae</taxon>
        <taxon>Pseudarthrobacter</taxon>
    </lineage>
</organism>
<name>A0ABT9RWH6_9MICC</name>
<feature type="transmembrane region" description="Helical" evidence="1">
    <location>
        <begin position="21"/>
        <end position="44"/>
    </location>
</feature>